<evidence type="ECO:0000313" key="1">
    <source>
        <dbReference type="EMBL" id="CAE7846623.1"/>
    </source>
</evidence>
<reference evidence="1" key="1">
    <citation type="submission" date="2021-02" db="EMBL/GenBank/DDBJ databases">
        <authorList>
            <person name="Dougan E. K."/>
            <person name="Rhodes N."/>
            <person name="Thang M."/>
            <person name="Chan C."/>
        </authorList>
    </citation>
    <scope>NUCLEOTIDE SEQUENCE</scope>
</reference>
<keyword evidence="2" id="KW-1185">Reference proteome</keyword>
<dbReference type="PANTHER" id="PTHR11183">
    <property type="entry name" value="GLYCOGENIN SUBFAMILY MEMBER"/>
    <property type="match status" value="1"/>
</dbReference>
<dbReference type="OrthoDB" id="2014201at2759"/>
<dbReference type="Pfam" id="PF01501">
    <property type="entry name" value="Glyco_transf_8"/>
    <property type="match status" value="1"/>
</dbReference>
<dbReference type="Proteomes" id="UP000601435">
    <property type="component" value="Unassembled WGS sequence"/>
</dbReference>
<evidence type="ECO:0000313" key="2">
    <source>
        <dbReference type="Proteomes" id="UP000601435"/>
    </source>
</evidence>
<sequence length="496" mass="54941">MPPADPLLNPLRAVINSFTCSQCGKFDTAGQPTSPYLCPCCRAGDGGPSSCAYTSLIYGSNMAYVMGALALGSSLVLSGTEHKRVLLHTEDVHADSLQLLGQIWQLQQVPYIISAGDLHVSSDKARFREVFTKLHAFNPEVLPYDRVVFLDLDMIVLRNIDELFELRPPAAMSTAKRSGFDDSQCQHGQRLSHDMCYINAGTMLLAPSKELFELLLADVLEPDPQWHVQAWSPEQKYLSNVMKGEWSHLNQLYNFEVQLHSGVPLSQIWQKTDVHEIAVAHFSGAQKVWDTEPDQELAVLSNHHAREIFMSLSPAVQRLAEARCRLLHAEWHVKYALALRSCRVSSPSKPVLQKLLATGRLSEGTIGTGWHPGDSLSVEESGSGNGSVYHLATVLRPRGDSLILYQENASTSKPYCFEGRVEAWDAKKLPLPDDHVETAEFGLGSKAIMWLGEGYVQGVVVARSGEERLLRIGSHWTWLPVGFLLPCTAQTMADLE</sequence>
<accession>A0A813A2I1</accession>
<dbReference type="AlphaFoldDB" id="A0A813A2I1"/>
<dbReference type="GO" id="GO:0016757">
    <property type="term" value="F:glycosyltransferase activity"/>
    <property type="evidence" value="ECO:0007669"/>
    <property type="project" value="InterPro"/>
</dbReference>
<organism evidence="1 2">
    <name type="scientific">Symbiodinium necroappetens</name>
    <dbReference type="NCBI Taxonomy" id="1628268"/>
    <lineage>
        <taxon>Eukaryota</taxon>
        <taxon>Sar</taxon>
        <taxon>Alveolata</taxon>
        <taxon>Dinophyceae</taxon>
        <taxon>Suessiales</taxon>
        <taxon>Symbiodiniaceae</taxon>
        <taxon>Symbiodinium</taxon>
    </lineage>
</organism>
<dbReference type="InterPro" id="IPR050587">
    <property type="entry name" value="GNT1/Glycosyltrans_8"/>
</dbReference>
<gene>
    <name evidence="1" type="ORF">SNEC2469_LOCUS26071</name>
</gene>
<dbReference type="SUPFAM" id="SSF53448">
    <property type="entry name" value="Nucleotide-diphospho-sugar transferases"/>
    <property type="match status" value="1"/>
</dbReference>
<dbReference type="Gene3D" id="3.90.550.10">
    <property type="entry name" value="Spore Coat Polysaccharide Biosynthesis Protein SpsA, Chain A"/>
    <property type="match status" value="1"/>
</dbReference>
<dbReference type="InterPro" id="IPR002495">
    <property type="entry name" value="Glyco_trans_8"/>
</dbReference>
<comment type="caution">
    <text evidence="1">The sequence shown here is derived from an EMBL/GenBank/DDBJ whole genome shotgun (WGS) entry which is preliminary data.</text>
</comment>
<name>A0A813A2I1_9DINO</name>
<proteinExistence type="predicted"/>
<dbReference type="EMBL" id="CAJNJA010052398">
    <property type="protein sequence ID" value="CAE7846623.1"/>
    <property type="molecule type" value="Genomic_DNA"/>
</dbReference>
<dbReference type="InterPro" id="IPR029044">
    <property type="entry name" value="Nucleotide-diphossugar_trans"/>
</dbReference>
<protein>
    <submittedName>
        <fullName evidence="1">Uncharacterized protein</fullName>
    </submittedName>
</protein>